<evidence type="ECO:0000313" key="3">
    <source>
        <dbReference type="Proteomes" id="UP000038011"/>
    </source>
</evidence>
<dbReference type="OrthoDB" id="9805504at2"/>
<dbReference type="Proteomes" id="UP000038011">
    <property type="component" value="Unassembled WGS sequence"/>
</dbReference>
<keyword evidence="1" id="KW-0732">Signal</keyword>
<dbReference type="RefSeq" id="WP_054000574.1">
    <property type="nucleotide sequence ID" value="NZ_JXMU01000053.1"/>
</dbReference>
<sequence length="98" mass="10635">MSFMVKAGGLVTLAFVGGAAAAFAPLEFKDKAGDMAAAHGFRSDCVIKGNVSINSGERIYHVPGQKYYAATKIRTRYGERWFCSEADARAAGWRKARQ</sequence>
<evidence type="ECO:0008006" key="4">
    <source>
        <dbReference type="Google" id="ProtNLM"/>
    </source>
</evidence>
<gene>
    <name evidence="2" type="ORF">SU32_17005</name>
</gene>
<evidence type="ECO:0000313" key="2">
    <source>
        <dbReference type="EMBL" id="KPA99844.1"/>
    </source>
</evidence>
<feature type="chain" id="PRO_5005847083" description="Succinoglycan biosynthesis protein exoI" evidence="1">
    <location>
        <begin position="25"/>
        <end position="98"/>
    </location>
</feature>
<keyword evidence="3" id="KW-1185">Reference proteome</keyword>
<dbReference type="AlphaFoldDB" id="A0A0N0E6B9"/>
<reference evidence="2 3" key="1">
    <citation type="submission" date="2015-01" db="EMBL/GenBank/DDBJ databases">
        <title>Ahrensia donghaiensis sp. nov., a novel dimethylsulphoniopropionate-cleavage bacterium isolated from seawater and emended descriptions of the genus Ahrensia and Ahrensia kielensis.</title>
        <authorList>
            <person name="Liu J."/>
        </authorList>
    </citation>
    <scope>NUCLEOTIDE SEQUENCE [LARGE SCALE GENOMIC DNA]</scope>
    <source>
        <strain evidence="2 3">LZD062</strain>
    </source>
</reference>
<name>A0A0N0E6B9_9HYPH</name>
<dbReference type="EMBL" id="JXMU01000053">
    <property type="protein sequence ID" value="KPA99844.1"/>
    <property type="molecule type" value="Genomic_DNA"/>
</dbReference>
<feature type="signal peptide" evidence="1">
    <location>
        <begin position="1"/>
        <end position="24"/>
    </location>
</feature>
<comment type="caution">
    <text evidence="2">The sequence shown here is derived from an EMBL/GenBank/DDBJ whole genome shotgun (WGS) entry which is preliminary data.</text>
</comment>
<evidence type="ECO:0000256" key="1">
    <source>
        <dbReference type="SAM" id="SignalP"/>
    </source>
</evidence>
<protein>
    <recommendedName>
        <fullName evidence="4">Succinoglycan biosynthesis protein exoI</fullName>
    </recommendedName>
</protein>
<dbReference type="PATRIC" id="fig|1514904.3.peg.3074"/>
<organism evidence="2 3">
    <name type="scientific">Ahrensia marina</name>
    <dbReference type="NCBI Taxonomy" id="1514904"/>
    <lineage>
        <taxon>Bacteria</taxon>
        <taxon>Pseudomonadati</taxon>
        <taxon>Pseudomonadota</taxon>
        <taxon>Alphaproteobacteria</taxon>
        <taxon>Hyphomicrobiales</taxon>
        <taxon>Ahrensiaceae</taxon>
        <taxon>Ahrensia</taxon>
    </lineage>
</organism>
<dbReference type="STRING" id="1514904.SU32_17005"/>
<accession>A0A0N0E6B9</accession>
<proteinExistence type="predicted"/>